<feature type="compositionally biased region" description="Low complexity" evidence="1">
    <location>
        <begin position="78"/>
        <end position="105"/>
    </location>
</feature>
<dbReference type="AlphaFoldDB" id="A0A8T6R264"/>
<accession>A0A8T6R264</accession>
<keyword evidence="2" id="KW-1133">Transmembrane helix</keyword>
<dbReference type="Proteomes" id="UP000287866">
    <property type="component" value="Unassembled WGS sequence"/>
</dbReference>
<sequence length="294" mass="30808">MADEPLNRDDMLVRDALMTLARDVESLDLSQPEDVRASGGAARRRRMLWTTLATAAVVLAVAALGFLNLGRPEALEPVPAGTSTAPVPTSATPSPSVTATSTPTRRATKRPRPTPTAPATPTPSPTPTAVVVAPPEPEPQPSVTAPPAPVVPPECGAVRGDVVAGDATAAALATARRLMDLAVACDARGLTELATRDDTVLDHSGGPVTDAFALPGSEARYRALTLVLAMPSEQNEFGTEWPRTPRTDAEWQRLVDLGLLDERSLETAKAEGTYPGYRVLIAGDGTWLVMVNGD</sequence>
<comment type="caution">
    <text evidence="3">The sequence shown here is derived from an EMBL/GenBank/DDBJ whole genome shotgun (WGS) entry which is preliminary data.</text>
</comment>
<keyword evidence="4" id="KW-1185">Reference proteome</keyword>
<dbReference type="EMBL" id="SAYU02000031">
    <property type="protein sequence ID" value="NHA68529.1"/>
    <property type="molecule type" value="Genomic_DNA"/>
</dbReference>
<protein>
    <submittedName>
        <fullName evidence="3">Uncharacterized protein</fullName>
    </submittedName>
</protein>
<name>A0A8T6R264_9MICO</name>
<feature type="compositionally biased region" description="Pro residues" evidence="1">
    <location>
        <begin position="134"/>
        <end position="147"/>
    </location>
</feature>
<keyword evidence="2" id="KW-0472">Membrane</keyword>
<feature type="region of interest" description="Disordered" evidence="1">
    <location>
        <begin position="78"/>
        <end position="147"/>
    </location>
</feature>
<evidence type="ECO:0000313" key="4">
    <source>
        <dbReference type="Proteomes" id="UP000287866"/>
    </source>
</evidence>
<gene>
    <name evidence="3" type="ORF">EPD83_010770</name>
</gene>
<organism evidence="3 4">
    <name type="scientific">Phycicoccus flavus</name>
    <dbReference type="NCBI Taxonomy" id="2502783"/>
    <lineage>
        <taxon>Bacteria</taxon>
        <taxon>Bacillati</taxon>
        <taxon>Actinomycetota</taxon>
        <taxon>Actinomycetes</taxon>
        <taxon>Micrococcales</taxon>
        <taxon>Intrasporangiaceae</taxon>
        <taxon>Phycicoccus</taxon>
    </lineage>
</organism>
<feature type="transmembrane region" description="Helical" evidence="2">
    <location>
        <begin position="47"/>
        <end position="67"/>
    </location>
</feature>
<keyword evidence="2" id="KW-0812">Transmembrane</keyword>
<reference evidence="3" key="1">
    <citation type="submission" date="2020-03" db="EMBL/GenBank/DDBJ databases">
        <title>Phycicoccus flavus sp. nov., a novel endophytic actinobacterium isolated from branch of Kandelia candel.</title>
        <authorList>
            <person name="Tuo L."/>
        </authorList>
    </citation>
    <scope>NUCLEOTIDE SEQUENCE</scope>
    <source>
        <strain evidence="3">CMS6Z-2</strain>
    </source>
</reference>
<evidence type="ECO:0000256" key="2">
    <source>
        <dbReference type="SAM" id="Phobius"/>
    </source>
</evidence>
<feature type="compositionally biased region" description="Pro residues" evidence="1">
    <location>
        <begin position="113"/>
        <end position="126"/>
    </location>
</feature>
<dbReference type="RefSeq" id="WP_165566576.1">
    <property type="nucleotide sequence ID" value="NZ_SAYU02000031.1"/>
</dbReference>
<evidence type="ECO:0000313" key="3">
    <source>
        <dbReference type="EMBL" id="NHA68529.1"/>
    </source>
</evidence>
<proteinExistence type="predicted"/>
<evidence type="ECO:0000256" key="1">
    <source>
        <dbReference type="SAM" id="MobiDB-lite"/>
    </source>
</evidence>